<dbReference type="FunFam" id="3.30.70.1230:FF:000030">
    <property type="entry name" value="Si:ch211-215j19.12"/>
    <property type="match status" value="1"/>
</dbReference>
<dbReference type="InterPro" id="IPR018297">
    <property type="entry name" value="A/G_cyclase_CS"/>
</dbReference>
<evidence type="ECO:0000256" key="5">
    <source>
        <dbReference type="ARBA" id="ARBA00022989"/>
    </source>
</evidence>
<keyword evidence="6" id="KW-0472">Membrane</keyword>
<dbReference type="GO" id="GO:0004383">
    <property type="term" value="F:guanylate cyclase activity"/>
    <property type="evidence" value="ECO:0007669"/>
    <property type="project" value="UniProtKB-EC"/>
</dbReference>
<dbReference type="PROSITE" id="PS50125">
    <property type="entry name" value="GUANYLATE_CYCLASE_2"/>
    <property type="match status" value="1"/>
</dbReference>
<dbReference type="Gene3D" id="6.10.250.780">
    <property type="match status" value="1"/>
</dbReference>
<evidence type="ECO:0000256" key="7">
    <source>
        <dbReference type="ARBA" id="ARBA00023170"/>
    </source>
</evidence>
<keyword evidence="14" id="KW-1185">Reference proteome</keyword>
<sequence>MVSALGYQVFSRISPRCTENRASPRQCSVLLHFAFQHSLVIDCWNEKPNDRPSSERICSQLSGMMNASKKANLMDHLFAMLEMHTEELERKVEDQSRELMQQKKKADVLLRRMLPREVAERLKRGQSVDPEGFDTVTVFFSDVVRFTQLSAKCAPLQIVALLNELYSSFDHIIERHDAYKVESIGDGYLCVSGLPTRNGCNHIREIAEMSLCFMEYVSHFRIPELPKERIELRIGINSGPCVAGVVGLSMPRYCLFGDTVNTASRMESNGKAMADSYPCIEKWEESTGVGSFYREANVRIARVWLSDHHVQVGFGRPNYEYVVNVAFMEEDPGDQ</sequence>
<keyword evidence="5" id="KW-1133">Transmembrane helix</keyword>
<dbReference type="SMART" id="SM00044">
    <property type="entry name" value="CYCc"/>
    <property type="match status" value="1"/>
</dbReference>
<feature type="domain" description="Guanylate cyclase" evidence="12">
    <location>
        <begin position="137"/>
        <end position="267"/>
    </location>
</feature>
<evidence type="ECO:0000256" key="8">
    <source>
        <dbReference type="ARBA" id="ARBA00023180"/>
    </source>
</evidence>
<dbReference type="PANTHER" id="PTHR11920">
    <property type="entry name" value="GUANYLYL CYCLASE"/>
    <property type="match status" value="1"/>
</dbReference>
<keyword evidence="3" id="KW-0812">Transmembrane</keyword>
<keyword evidence="9 10" id="KW-0456">Lyase</keyword>
<proteinExistence type="inferred from homology"/>
<accession>A0A016UHQ0</accession>
<keyword evidence="8" id="KW-0325">Glycoprotein</keyword>
<dbReference type="InterPro" id="IPR029787">
    <property type="entry name" value="Nucleotide_cyclase"/>
</dbReference>
<keyword evidence="11" id="KW-0175">Coiled coil</keyword>
<keyword evidence="4" id="KW-0547">Nucleotide-binding</keyword>
<dbReference type="GO" id="GO:0004016">
    <property type="term" value="F:adenylate cyclase activity"/>
    <property type="evidence" value="ECO:0007669"/>
    <property type="project" value="TreeGrafter"/>
</dbReference>
<protein>
    <recommendedName>
        <fullName evidence="12">Guanylate cyclase domain-containing protein</fullName>
    </recommendedName>
</protein>
<evidence type="ECO:0000313" key="14">
    <source>
        <dbReference type="Proteomes" id="UP000024635"/>
    </source>
</evidence>
<organism evidence="13 14">
    <name type="scientific">Ancylostoma ceylanicum</name>
    <dbReference type="NCBI Taxonomy" id="53326"/>
    <lineage>
        <taxon>Eukaryota</taxon>
        <taxon>Metazoa</taxon>
        <taxon>Ecdysozoa</taxon>
        <taxon>Nematoda</taxon>
        <taxon>Chromadorea</taxon>
        <taxon>Rhabditida</taxon>
        <taxon>Rhabditina</taxon>
        <taxon>Rhabditomorpha</taxon>
        <taxon>Strongyloidea</taxon>
        <taxon>Ancylostomatidae</taxon>
        <taxon>Ancylostomatinae</taxon>
        <taxon>Ancylostoma</taxon>
    </lineage>
</organism>
<dbReference type="SUPFAM" id="SSF55073">
    <property type="entry name" value="Nucleotide cyclase"/>
    <property type="match status" value="1"/>
</dbReference>
<dbReference type="EMBL" id="JARK01001376">
    <property type="protein sequence ID" value="EYC14406.1"/>
    <property type="molecule type" value="Genomic_DNA"/>
</dbReference>
<evidence type="ECO:0000256" key="10">
    <source>
        <dbReference type="RuleBase" id="RU000405"/>
    </source>
</evidence>
<dbReference type="GO" id="GO:0007168">
    <property type="term" value="P:receptor guanylyl cyclase signaling pathway"/>
    <property type="evidence" value="ECO:0007669"/>
    <property type="project" value="TreeGrafter"/>
</dbReference>
<evidence type="ECO:0000313" key="13">
    <source>
        <dbReference type="EMBL" id="EYC14406.1"/>
    </source>
</evidence>
<dbReference type="PROSITE" id="PS00452">
    <property type="entry name" value="GUANYLATE_CYCLASE_1"/>
    <property type="match status" value="1"/>
</dbReference>
<dbReference type="AlphaFoldDB" id="A0A016UHQ0"/>
<dbReference type="GO" id="GO:0035556">
    <property type="term" value="P:intracellular signal transduction"/>
    <property type="evidence" value="ECO:0007669"/>
    <property type="project" value="InterPro"/>
</dbReference>
<evidence type="ECO:0000256" key="6">
    <source>
        <dbReference type="ARBA" id="ARBA00023136"/>
    </source>
</evidence>
<dbReference type="InterPro" id="IPR001054">
    <property type="entry name" value="A/G_cyclase"/>
</dbReference>
<dbReference type="Proteomes" id="UP000024635">
    <property type="component" value="Unassembled WGS sequence"/>
</dbReference>
<dbReference type="PANTHER" id="PTHR11920:SF495">
    <property type="entry name" value="RECEPTOR-TYPE GUANYLATE CYCLASE GCY-7"/>
    <property type="match status" value="1"/>
</dbReference>
<feature type="coiled-coil region" evidence="11">
    <location>
        <begin position="78"/>
        <end position="112"/>
    </location>
</feature>
<comment type="caution">
    <text evidence="13">The sequence shown here is derived from an EMBL/GenBank/DDBJ whole genome shotgun (WGS) entry which is preliminary data.</text>
</comment>
<comment type="catalytic activity">
    <reaction evidence="1">
        <text>GTP = 3',5'-cyclic GMP + diphosphate</text>
        <dbReference type="Rhea" id="RHEA:13665"/>
        <dbReference type="ChEBI" id="CHEBI:33019"/>
        <dbReference type="ChEBI" id="CHEBI:37565"/>
        <dbReference type="ChEBI" id="CHEBI:57746"/>
        <dbReference type="EC" id="4.6.1.2"/>
    </reaction>
</comment>
<evidence type="ECO:0000256" key="3">
    <source>
        <dbReference type="ARBA" id="ARBA00022692"/>
    </source>
</evidence>
<name>A0A016UHQ0_9BILA</name>
<evidence type="ECO:0000259" key="12">
    <source>
        <dbReference type="PROSITE" id="PS50125"/>
    </source>
</evidence>
<dbReference type="GO" id="GO:0005886">
    <property type="term" value="C:plasma membrane"/>
    <property type="evidence" value="ECO:0007669"/>
    <property type="project" value="TreeGrafter"/>
</dbReference>
<evidence type="ECO:0000256" key="9">
    <source>
        <dbReference type="ARBA" id="ARBA00023239"/>
    </source>
</evidence>
<dbReference type="Pfam" id="PF00211">
    <property type="entry name" value="Guanylate_cyc"/>
    <property type="match status" value="1"/>
</dbReference>
<reference evidence="14" key="1">
    <citation type="journal article" date="2015" name="Nat. Genet.">
        <title>The genome and transcriptome of the zoonotic hookworm Ancylostoma ceylanicum identify infection-specific gene families.</title>
        <authorList>
            <person name="Schwarz E.M."/>
            <person name="Hu Y."/>
            <person name="Antoshechkin I."/>
            <person name="Miller M.M."/>
            <person name="Sternberg P.W."/>
            <person name="Aroian R.V."/>
        </authorList>
    </citation>
    <scope>NUCLEOTIDE SEQUENCE</scope>
    <source>
        <strain evidence="14">HY135</strain>
    </source>
</reference>
<evidence type="ECO:0000256" key="2">
    <source>
        <dbReference type="ARBA" id="ARBA00004370"/>
    </source>
</evidence>
<dbReference type="Gene3D" id="3.30.70.1230">
    <property type="entry name" value="Nucleotide cyclase"/>
    <property type="match status" value="1"/>
</dbReference>
<dbReference type="InterPro" id="IPR050401">
    <property type="entry name" value="Cyclic_nucleotide_synthase"/>
</dbReference>
<comment type="subcellular location">
    <subcellularLocation>
        <location evidence="2">Membrane</location>
    </subcellularLocation>
</comment>
<evidence type="ECO:0000256" key="11">
    <source>
        <dbReference type="SAM" id="Coils"/>
    </source>
</evidence>
<keyword evidence="7" id="KW-0675">Receptor</keyword>
<dbReference type="GO" id="GO:0000166">
    <property type="term" value="F:nucleotide binding"/>
    <property type="evidence" value="ECO:0007669"/>
    <property type="project" value="UniProtKB-KW"/>
</dbReference>
<dbReference type="CDD" id="cd07302">
    <property type="entry name" value="CHD"/>
    <property type="match status" value="1"/>
</dbReference>
<evidence type="ECO:0000256" key="1">
    <source>
        <dbReference type="ARBA" id="ARBA00001436"/>
    </source>
</evidence>
<gene>
    <name evidence="13" type="primary">Acey_s0040.g185</name>
    <name evidence="13" type="ORF">Y032_0040g185</name>
</gene>
<dbReference type="OrthoDB" id="60033at2759"/>
<dbReference type="GO" id="GO:0001653">
    <property type="term" value="F:peptide receptor activity"/>
    <property type="evidence" value="ECO:0007669"/>
    <property type="project" value="TreeGrafter"/>
</dbReference>
<dbReference type="STRING" id="53326.A0A016UHQ0"/>
<comment type="similarity">
    <text evidence="10">Belongs to the adenylyl cyclase class-4/guanylyl cyclase family.</text>
</comment>
<evidence type="ECO:0000256" key="4">
    <source>
        <dbReference type="ARBA" id="ARBA00022741"/>
    </source>
</evidence>